<dbReference type="OrthoDB" id="6307329at2"/>
<sequence>MEKVSIIMPAFNSEAYIEESINSVLSQTYSNWELIIIDDGSTDNTGYIVGRYINAHQNIFYRKHSNRGQALTRNVGINLSNGELIAFLDSDDLWLPETLQILHSTLKEKNVDFVFCSFNRLENGFIQEEPKSEFPSGILNSVQMLAILALYNPLVIHGVLTYRKVLLEAGMFEVNPKLLNCSEDYNLWIKIALCGRMFFGLPLPLAIYRRHSAGTHTNRIKMLEAEIFVHSKYMGTDKESQIIAKRLLRAKYRQLISAYLYSRQRIKAEEAFKRLLEFDKGGLAVRLVFLIGIIFPFKLAHSLGTRFIYPIEYRILNIIHGQWSKTLERFKNKIVAENNITSSSQKSFRI</sequence>
<accession>A0A369QI66</accession>
<keyword evidence="3" id="KW-0808">Transferase</keyword>
<keyword evidence="1" id="KW-0812">Transmembrane</keyword>
<keyword evidence="3" id="KW-0328">Glycosyltransferase</keyword>
<keyword evidence="1" id="KW-0472">Membrane</keyword>
<feature type="transmembrane region" description="Helical" evidence="1">
    <location>
        <begin position="283"/>
        <end position="300"/>
    </location>
</feature>
<dbReference type="SUPFAM" id="SSF53448">
    <property type="entry name" value="Nucleotide-diphospho-sugar transferases"/>
    <property type="match status" value="1"/>
</dbReference>
<dbReference type="AlphaFoldDB" id="A0A369QI66"/>
<dbReference type="EMBL" id="QASA01000001">
    <property type="protein sequence ID" value="RDC64112.1"/>
    <property type="molecule type" value="Genomic_DNA"/>
</dbReference>
<dbReference type="InterPro" id="IPR029044">
    <property type="entry name" value="Nucleotide-diphossugar_trans"/>
</dbReference>
<evidence type="ECO:0000313" key="4">
    <source>
        <dbReference type="Proteomes" id="UP000253919"/>
    </source>
</evidence>
<feature type="domain" description="Glycosyltransferase 2-like" evidence="2">
    <location>
        <begin position="5"/>
        <end position="134"/>
    </location>
</feature>
<evidence type="ECO:0000313" key="3">
    <source>
        <dbReference type="EMBL" id="RDC64112.1"/>
    </source>
</evidence>
<protein>
    <submittedName>
        <fullName evidence="3">GalNAc(5)-diNAcBac-PP-undecaprenol beta-1,3-glucosyltransferase</fullName>
        <ecNumber evidence="3">2.4.1.293</ecNumber>
    </submittedName>
</protein>
<dbReference type="InterPro" id="IPR050834">
    <property type="entry name" value="Glycosyltransf_2"/>
</dbReference>
<evidence type="ECO:0000256" key="1">
    <source>
        <dbReference type="SAM" id="Phobius"/>
    </source>
</evidence>
<dbReference type="EC" id="2.4.1.293" evidence="3"/>
<evidence type="ECO:0000259" key="2">
    <source>
        <dbReference type="Pfam" id="PF00535"/>
    </source>
</evidence>
<dbReference type="PANTHER" id="PTHR43685:SF11">
    <property type="entry name" value="GLYCOSYLTRANSFERASE TAGX-RELATED"/>
    <property type="match status" value="1"/>
</dbReference>
<dbReference type="PANTHER" id="PTHR43685">
    <property type="entry name" value="GLYCOSYLTRANSFERASE"/>
    <property type="match status" value="1"/>
</dbReference>
<reference evidence="3 4" key="1">
    <citation type="submission" date="2018-04" db="EMBL/GenBank/DDBJ databases">
        <title>Adhaeribacter sp. HMF7616 genome sequencing and assembly.</title>
        <authorList>
            <person name="Kang H."/>
            <person name="Kang J."/>
            <person name="Cha I."/>
            <person name="Kim H."/>
            <person name="Joh K."/>
        </authorList>
    </citation>
    <scope>NUCLEOTIDE SEQUENCE [LARGE SCALE GENOMIC DNA]</scope>
    <source>
        <strain evidence="3 4">HMF7616</strain>
    </source>
</reference>
<dbReference type="InterPro" id="IPR001173">
    <property type="entry name" value="Glyco_trans_2-like"/>
</dbReference>
<dbReference type="GO" id="GO:0016757">
    <property type="term" value="F:glycosyltransferase activity"/>
    <property type="evidence" value="ECO:0007669"/>
    <property type="project" value="UniProtKB-KW"/>
</dbReference>
<dbReference type="CDD" id="cd00761">
    <property type="entry name" value="Glyco_tranf_GTA_type"/>
    <property type="match status" value="1"/>
</dbReference>
<proteinExistence type="predicted"/>
<dbReference type="Pfam" id="PF00535">
    <property type="entry name" value="Glycos_transf_2"/>
    <property type="match status" value="1"/>
</dbReference>
<name>A0A369QI66_9BACT</name>
<organism evidence="3 4">
    <name type="scientific">Adhaeribacter pallidiroseus</name>
    <dbReference type="NCBI Taxonomy" id="2072847"/>
    <lineage>
        <taxon>Bacteria</taxon>
        <taxon>Pseudomonadati</taxon>
        <taxon>Bacteroidota</taxon>
        <taxon>Cytophagia</taxon>
        <taxon>Cytophagales</taxon>
        <taxon>Hymenobacteraceae</taxon>
        <taxon>Adhaeribacter</taxon>
    </lineage>
</organism>
<dbReference type="RefSeq" id="WP_115373315.1">
    <property type="nucleotide sequence ID" value="NZ_QASA01000001.1"/>
</dbReference>
<gene>
    <name evidence="3" type="primary">pglI</name>
    <name evidence="3" type="ORF">AHMF7616_02722</name>
</gene>
<keyword evidence="4" id="KW-1185">Reference proteome</keyword>
<keyword evidence="1" id="KW-1133">Transmembrane helix</keyword>
<dbReference type="Gene3D" id="3.90.550.10">
    <property type="entry name" value="Spore Coat Polysaccharide Biosynthesis Protein SpsA, Chain A"/>
    <property type="match status" value="1"/>
</dbReference>
<comment type="caution">
    <text evidence="3">The sequence shown here is derived from an EMBL/GenBank/DDBJ whole genome shotgun (WGS) entry which is preliminary data.</text>
</comment>
<dbReference type="Proteomes" id="UP000253919">
    <property type="component" value="Unassembled WGS sequence"/>
</dbReference>